<evidence type="ECO:0000256" key="6">
    <source>
        <dbReference type="PIRSR" id="PIRSR000190-1"/>
    </source>
</evidence>
<dbReference type="InterPro" id="IPR011576">
    <property type="entry name" value="Pyridox_Oxase_N"/>
</dbReference>
<feature type="binding site" evidence="5 7">
    <location>
        <position position="106"/>
    </location>
    <ligand>
        <name>FMN</name>
        <dbReference type="ChEBI" id="CHEBI:58210"/>
    </ligand>
</feature>
<dbReference type="InterPro" id="IPR012349">
    <property type="entry name" value="Split_barrel_FMN-bd"/>
</dbReference>
<dbReference type="InterPro" id="IPR019740">
    <property type="entry name" value="Pyridox_Oxase_CS"/>
</dbReference>
<keyword evidence="2 5" id="KW-0285">Flavoprotein</keyword>
<dbReference type="GO" id="GO:0004733">
    <property type="term" value="F:pyridoxamine phosphate oxidase activity"/>
    <property type="evidence" value="ECO:0007669"/>
    <property type="project" value="UniProtKB-UniRule"/>
</dbReference>
<protein>
    <recommendedName>
        <fullName evidence="5">Pyridoxine/pyridoxamine 5'-phosphate oxidase</fullName>
        <ecNumber evidence="5">1.4.3.5</ecNumber>
    </recommendedName>
    <alternativeName>
        <fullName evidence="5">PNP/PMP oxidase</fullName>
        <shortName evidence="5">PNPOx</shortName>
    </alternativeName>
    <alternativeName>
        <fullName evidence="5">Pyridoxal 5'-phosphate synthase</fullName>
    </alternativeName>
</protein>
<dbReference type="Pfam" id="PF10590">
    <property type="entry name" value="PNP_phzG_C"/>
    <property type="match status" value="1"/>
</dbReference>
<dbReference type="SUPFAM" id="SSF50475">
    <property type="entry name" value="FMN-binding split barrel"/>
    <property type="match status" value="1"/>
</dbReference>
<feature type="binding site" evidence="5 6">
    <location>
        <position position="132"/>
    </location>
    <ligand>
        <name>substrate</name>
    </ligand>
</feature>
<comment type="catalytic activity">
    <reaction evidence="5">
        <text>pyridoxine 5'-phosphate + O2 = pyridoxal 5'-phosphate + H2O2</text>
        <dbReference type="Rhea" id="RHEA:15149"/>
        <dbReference type="ChEBI" id="CHEBI:15379"/>
        <dbReference type="ChEBI" id="CHEBI:16240"/>
        <dbReference type="ChEBI" id="CHEBI:58589"/>
        <dbReference type="ChEBI" id="CHEBI:597326"/>
        <dbReference type="EC" id="1.4.3.5"/>
    </reaction>
</comment>
<dbReference type="NCBIfam" id="NF004231">
    <property type="entry name" value="PRK05679.1"/>
    <property type="match status" value="1"/>
</dbReference>
<feature type="domain" description="Pyridoxamine 5'-phosphate oxidase N-terminal" evidence="8">
    <location>
        <begin position="34"/>
        <end position="154"/>
    </location>
</feature>
<evidence type="ECO:0000256" key="2">
    <source>
        <dbReference type="ARBA" id="ARBA00022630"/>
    </source>
</evidence>
<feature type="binding site" evidence="5 7">
    <location>
        <begin position="62"/>
        <end position="67"/>
    </location>
    <ligand>
        <name>FMN</name>
        <dbReference type="ChEBI" id="CHEBI:58210"/>
    </ligand>
</feature>
<keyword evidence="5" id="KW-0664">Pyridoxine biosynthesis</keyword>
<proteinExistence type="inferred from homology"/>
<dbReference type="InterPro" id="IPR019576">
    <property type="entry name" value="Pyridoxamine_oxidase_dimer_C"/>
</dbReference>
<comment type="pathway">
    <text evidence="5">Cofactor metabolism; pyridoxal 5'-phosphate salvage; pyridoxal 5'-phosphate from pyridoxine 5'-phosphate: step 1/1.</text>
</comment>
<name>A0A366D0V8_9GAMM</name>
<feature type="binding site" evidence="5 7">
    <location>
        <position position="84"/>
    </location>
    <ligand>
        <name>FMN</name>
        <dbReference type="ChEBI" id="CHEBI:58210"/>
    </ligand>
</feature>
<comment type="similarity">
    <text evidence="1 5">Belongs to the pyridoxamine 5'-phosphate oxidase family.</text>
</comment>
<evidence type="ECO:0000313" key="11">
    <source>
        <dbReference type="Proteomes" id="UP000252086"/>
    </source>
</evidence>
<dbReference type="UniPathway" id="UPA01068">
    <property type="reaction ID" value="UER00304"/>
</dbReference>
<dbReference type="RefSeq" id="WP_113874482.1">
    <property type="nucleotide sequence ID" value="NZ_QNRF01000004.1"/>
</dbReference>
<keyword evidence="4 5" id="KW-0560">Oxidoreductase</keyword>
<feature type="binding site" evidence="5 6">
    <location>
        <position position="128"/>
    </location>
    <ligand>
        <name>substrate</name>
    </ligand>
</feature>
<keyword evidence="11" id="KW-1185">Reference proteome</keyword>
<dbReference type="Proteomes" id="UP000252086">
    <property type="component" value="Unassembled WGS sequence"/>
</dbReference>
<comment type="cofactor">
    <cofactor evidence="5 7">
        <name>FMN</name>
        <dbReference type="ChEBI" id="CHEBI:58210"/>
    </cofactor>
    <text evidence="5 7">Binds 1 FMN per subunit.</text>
</comment>
<dbReference type="EMBL" id="QNRF01000004">
    <property type="protein sequence ID" value="RBO83535.1"/>
    <property type="molecule type" value="Genomic_DNA"/>
</dbReference>
<feature type="binding site" evidence="5 7">
    <location>
        <begin position="77"/>
        <end position="78"/>
    </location>
    <ligand>
        <name>FMN</name>
        <dbReference type="ChEBI" id="CHEBI:58210"/>
    </ligand>
</feature>
<comment type="caution">
    <text evidence="10">The sequence shown here is derived from an EMBL/GenBank/DDBJ whole genome shotgun (WGS) entry which is preliminary data.</text>
</comment>
<evidence type="ECO:0000256" key="1">
    <source>
        <dbReference type="ARBA" id="ARBA00007301"/>
    </source>
</evidence>
<comment type="catalytic activity">
    <reaction evidence="5">
        <text>pyridoxamine 5'-phosphate + O2 + H2O = pyridoxal 5'-phosphate + H2O2 + NH4(+)</text>
        <dbReference type="Rhea" id="RHEA:15817"/>
        <dbReference type="ChEBI" id="CHEBI:15377"/>
        <dbReference type="ChEBI" id="CHEBI:15379"/>
        <dbReference type="ChEBI" id="CHEBI:16240"/>
        <dbReference type="ChEBI" id="CHEBI:28938"/>
        <dbReference type="ChEBI" id="CHEBI:58451"/>
        <dbReference type="ChEBI" id="CHEBI:597326"/>
        <dbReference type="EC" id="1.4.3.5"/>
    </reaction>
</comment>
<accession>A0A366D0V8</accession>
<dbReference type="GO" id="GO:0008615">
    <property type="term" value="P:pyridoxine biosynthetic process"/>
    <property type="evidence" value="ECO:0007669"/>
    <property type="project" value="UniProtKB-UniRule"/>
</dbReference>
<feature type="binding site" evidence="5 6">
    <location>
        <position position="67"/>
    </location>
    <ligand>
        <name>substrate</name>
    </ligand>
</feature>
<feature type="binding site" evidence="5 7">
    <location>
        <begin position="141"/>
        <end position="142"/>
    </location>
    <ligand>
        <name>FMN</name>
        <dbReference type="ChEBI" id="CHEBI:58210"/>
    </ligand>
</feature>
<dbReference type="NCBIfam" id="TIGR00558">
    <property type="entry name" value="pdxH"/>
    <property type="match status" value="1"/>
</dbReference>
<feature type="binding site" evidence="6">
    <location>
        <begin position="9"/>
        <end position="12"/>
    </location>
    <ligand>
        <name>substrate</name>
    </ligand>
</feature>
<evidence type="ECO:0000256" key="4">
    <source>
        <dbReference type="ARBA" id="ARBA00023002"/>
    </source>
</evidence>
<dbReference type="Pfam" id="PF01243">
    <property type="entry name" value="PNPOx_N"/>
    <property type="match status" value="1"/>
</dbReference>
<evidence type="ECO:0000313" key="10">
    <source>
        <dbReference type="EMBL" id="RBO83535.1"/>
    </source>
</evidence>
<sequence>MNRDLQSIRRDYQFEDLLEEQAGDNPLSLFDQWLEAAIEACPDDPTAMTLSTVDSDGWPHSRVVLLKQRDDSGFTFFTNYDSEKGQQLEANNKACMNFFWPALSRQIRIEGRIEKVERHVSTEYFATRPRGSQLAARTSQQSAIIANRGELKSAYDAEEQKFQSTDDIPCPENWGGYVLMPNFIEFWQGRPSRLHDRICFVRHQDSWLRKRKAP</sequence>
<feature type="binding site" evidence="5 6">
    <location>
        <position position="124"/>
    </location>
    <ligand>
        <name>substrate</name>
    </ligand>
</feature>
<dbReference type="HAMAP" id="MF_01629">
    <property type="entry name" value="PdxH"/>
    <property type="match status" value="1"/>
</dbReference>
<feature type="binding site" evidence="5 7">
    <location>
        <position position="197"/>
    </location>
    <ligand>
        <name>FMN</name>
        <dbReference type="ChEBI" id="CHEBI:58210"/>
    </ligand>
</feature>
<dbReference type="PROSITE" id="PS01064">
    <property type="entry name" value="PYRIDOX_OXIDASE"/>
    <property type="match status" value="1"/>
</dbReference>
<dbReference type="PANTHER" id="PTHR10851">
    <property type="entry name" value="PYRIDOXINE-5-PHOSPHATE OXIDASE"/>
    <property type="match status" value="1"/>
</dbReference>
<comment type="caution">
    <text evidence="5">Lacks conserved residue(s) required for the propagation of feature annotation.</text>
</comment>
<evidence type="ECO:0000259" key="9">
    <source>
        <dbReference type="Pfam" id="PF10590"/>
    </source>
</evidence>
<dbReference type="PANTHER" id="PTHR10851:SF0">
    <property type="entry name" value="PYRIDOXINE-5'-PHOSPHATE OXIDASE"/>
    <property type="match status" value="1"/>
</dbReference>
<gene>
    <name evidence="5" type="primary">pdxH</name>
    <name evidence="10" type="ORF">DFP76_104354</name>
</gene>
<evidence type="ECO:0000259" key="8">
    <source>
        <dbReference type="Pfam" id="PF01243"/>
    </source>
</evidence>
<reference evidence="10 11" key="1">
    <citation type="submission" date="2018-06" db="EMBL/GenBank/DDBJ databases">
        <title>Genomic Encyclopedia of Type Strains, Phase III (KMG-III): the genomes of soil and plant-associated and newly described type strains.</title>
        <authorList>
            <person name="Whitman W."/>
        </authorList>
    </citation>
    <scope>NUCLEOTIDE SEQUENCE [LARGE SCALE GENOMIC DNA]</scope>
    <source>
        <strain evidence="10 11">CECT 7732</strain>
    </source>
</reference>
<feature type="binding site" evidence="5 7">
    <location>
        <position position="187"/>
    </location>
    <ligand>
        <name>FMN</name>
        <dbReference type="ChEBI" id="CHEBI:58210"/>
    </ligand>
</feature>
<feature type="binding site" evidence="5 6">
    <location>
        <begin position="193"/>
        <end position="195"/>
    </location>
    <ligand>
        <name>substrate</name>
    </ligand>
</feature>
<dbReference type="OrthoDB" id="9780392at2"/>
<dbReference type="PIRSF" id="PIRSF000190">
    <property type="entry name" value="Pyd_amn-ph_oxd"/>
    <property type="match status" value="1"/>
</dbReference>
<comment type="subunit">
    <text evidence="5">Homodimer.</text>
</comment>
<organism evidence="10 11">
    <name type="scientific">Marinomonas aquiplantarum</name>
    <dbReference type="NCBI Taxonomy" id="491951"/>
    <lineage>
        <taxon>Bacteria</taxon>
        <taxon>Pseudomonadati</taxon>
        <taxon>Pseudomonadota</taxon>
        <taxon>Gammaproteobacteria</taxon>
        <taxon>Oceanospirillales</taxon>
        <taxon>Oceanospirillaceae</taxon>
        <taxon>Marinomonas</taxon>
    </lineage>
</organism>
<dbReference type="Gene3D" id="2.30.110.10">
    <property type="entry name" value="Electron Transport, Fmn-binding Protein, Chain A"/>
    <property type="match status" value="1"/>
</dbReference>
<dbReference type="InterPro" id="IPR000659">
    <property type="entry name" value="Pyridox_Oxase"/>
</dbReference>
<evidence type="ECO:0000256" key="7">
    <source>
        <dbReference type="PIRSR" id="PIRSR000190-2"/>
    </source>
</evidence>
<feature type="domain" description="Pyridoxine 5'-phosphate oxidase dimerisation C-terminal" evidence="9">
    <location>
        <begin position="174"/>
        <end position="214"/>
    </location>
</feature>
<evidence type="ECO:0000256" key="3">
    <source>
        <dbReference type="ARBA" id="ARBA00022643"/>
    </source>
</evidence>
<dbReference type="EC" id="1.4.3.5" evidence="5"/>
<keyword evidence="3 5" id="KW-0288">FMN</keyword>
<comment type="function">
    <text evidence="5">Catalyzes the oxidation of either pyridoxine 5'-phosphate (PNP) or pyridoxamine 5'-phosphate (PMP) into pyridoxal 5'-phosphate (PLP).</text>
</comment>
<dbReference type="AlphaFoldDB" id="A0A366D0V8"/>
<comment type="pathway">
    <text evidence="5">Cofactor metabolism; pyridoxal 5'-phosphate salvage; pyridoxal 5'-phosphate from pyridoxamine 5'-phosphate: step 1/1.</text>
</comment>
<evidence type="ECO:0000256" key="5">
    <source>
        <dbReference type="HAMAP-Rule" id="MF_01629"/>
    </source>
</evidence>
<dbReference type="GO" id="GO:0010181">
    <property type="term" value="F:FMN binding"/>
    <property type="evidence" value="ECO:0007669"/>
    <property type="project" value="UniProtKB-UniRule"/>
</dbReference>